<sequence length="78" mass="8981">KKNELECPECEYRCRSAISWCRHLKEKHTTTPTLAGCLLRCDCGHESYSKKHSNKCEISNFTIIRNGDGPIRRLTDTP</sequence>
<keyword evidence="3" id="KW-1185">Reference proteome</keyword>
<feature type="non-terminal residue" evidence="2">
    <location>
        <position position="1"/>
    </location>
</feature>
<evidence type="ECO:0000313" key="3">
    <source>
        <dbReference type="Proteomes" id="UP001328107"/>
    </source>
</evidence>
<evidence type="ECO:0000313" key="2">
    <source>
        <dbReference type="EMBL" id="GMR44097.1"/>
    </source>
</evidence>
<feature type="domain" description="C2H2-type" evidence="1">
    <location>
        <begin position="7"/>
        <end position="28"/>
    </location>
</feature>
<gene>
    <name evidence="2" type="ORF">PMAYCL1PPCAC_14292</name>
</gene>
<organism evidence="2 3">
    <name type="scientific">Pristionchus mayeri</name>
    <dbReference type="NCBI Taxonomy" id="1317129"/>
    <lineage>
        <taxon>Eukaryota</taxon>
        <taxon>Metazoa</taxon>
        <taxon>Ecdysozoa</taxon>
        <taxon>Nematoda</taxon>
        <taxon>Chromadorea</taxon>
        <taxon>Rhabditida</taxon>
        <taxon>Rhabditina</taxon>
        <taxon>Diplogasteromorpha</taxon>
        <taxon>Diplogasteroidea</taxon>
        <taxon>Neodiplogasteridae</taxon>
        <taxon>Pristionchus</taxon>
    </lineage>
</organism>
<proteinExistence type="predicted"/>
<reference evidence="3" key="1">
    <citation type="submission" date="2022-10" db="EMBL/GenBank/DDBJ databases">
        <title>Genome assembly of Pristionchus species.</title>
        <authorList>
            <person name="Yoshida K."/>
            <person name="Sommer R.J."/>
        </authorList>
    </citation>
    <scope>NUCLEOTIDE SEQUENCE [LARGE SCALE GENOMIC DNA]</scope>
    <source>
        <strain evidence="3">RS5460</strain>
    </source>
</reference>
<dbReference type="AlphaFoldDB" id="A0AAN4ZTF1"/>
<evidence type="ECO:0000259" key="1">
    <source>
        <dbReference type="PROSITE" id="PS00028"/>
    </source>
</evidence>
<name>A0AAN4ZTF1_9BILA</name>
<feature type="non-terminal residue" evidence="2">
    <location>
        <position position="78"/>
    </location>
</feature>
<dbReference type="EMBL" id="BTRK01000003">
    <property type="protein sequence ID" value="GMR44097.1"/>
    <property type="molecule type" value="Genomic_DNA"/>
</dbReference>
<dbReference type="PROSITE" id="PS00028">
    <property type="entry name" value="ZINC_FINGER_C2H2_1"/>
    <property type="match status" value="1"/>
</dbReference>
<protein>
    <recommendedName>
        <fullName evidence="1">C2H2-type domain-containing protein</fullName>
    </recommendedName>
</protein>
<accession>A0AAN4ZTF1</accession>
<dbReference type="Proteomes" id="UP001328107">
    <property type="component" value="Unassembled WGS sequence"/>
</dbReference>
<comment type="caution">
    <text evidence="2">The sequence shown here is derived from an EMBL/GenBank/DDBJ whole genome shotgun (WGS) entry which is preliminary data.</text>
</comment>
<dbReference type="InterPro" id="IPR013087">
    <property type="entry name" value="Znf_C2H2_type"/>
</dbReference>